<evidence type="ECO:0000313" key="1">
    <source>
        <dbReference type="EMBL" id="KAF5230478.1"/>
    </source>
</evidence>
<gene>
    <name evidence="1" type="ORF">FANTH_13828</name>
</gene>
<dbReference type="AlphaFoldDB" id="A0A8H5DNY8"/>
<organism evidence="1 2">
    <name type="scientific">Fusarium anthophilum</name>
    <dbReference type="NCBI Taxonomy" id="48485"/>
    <lineage>
        <taxon>Eukaryota</taxon>
        <taxon>Fungi</taxon>
        <taxon>Dikarya</taxon>
        <taxon>Ascomycota</taxon>
        <taxon>Pezizomycotina</taxon>
        <taxon>Sordariomycetes</taxon>
        <taxon>Hypocreomycetidae</taxon>
        <taxon>Hypocreales</taxon>
        <taxon>Nectriaceae</taxon>
        <taxon>Fusarium</taxon>
        <taxon>Fusarium fujikuroi species complex</taxon>
    </lineage>
</organism>
<evidence type="ECO:0008006" key="3">
    <source>
        <dbReference type="Google" id="ProtNLM"/>
    </source>
</evidence>
<protein>
    <recommendedName>
        <fullName evidence="3">Heterokaryon incompatibility domain-containing protein</fullName>
    </recommendedName>
</protein>
<reference evidence="1 2" key="1">
    <citation type="journal article" date="2020" name="BMC Genomics">
        <title>Correction to: Identification and distribution of gene clusters required for synthesis of sphingolipid metabolism inhibitors in diverse species of the filamentous fungus Fusarium.</title>
        <authorList>
            <person name="Kim H.S."/>
            <person name="Lohmar J.M."/>
            <person name="Busman M."/>
            <person name="Brown D.W."/>
            <person name="Naumann T.A."/>
            <person name="Divon H.H."/>
            <person name="Lysoe E."/>
            <person name="Uhlig S."/>
            <person name="Proctor R.H."/>
        </authorList>
    </citation>
    <scope>NUCLEOTIDE SEQUENCE [LARGE SCALE GENOMIC DNA]</scope>
    <source>
        <strain evidence="1 2">NRRL 25214</strain>
    </source>
</reference>
<accession>A0A8H5DNY8</accession>
<comment type="caution">
    <text evidence="1">The sequence shown here is derived from an EMBL/GenBank/DDBJ whole genome shotgun (WGS) entry which is preliminary data.</text>
</comment>
<keyword evidence="2" id="KW-1185">Reference proteome</keyword>
<dbReference type="Proteomes" id="UP000573603">
    <property type="component" value="Unassembled WGS sequence"/>
</dbReference>
<dbReference type="EMBL" id="JABEVY010000522">
    <property type="protein sequence ID" value="KAF5230478.1"/>
    <property type="molecule type" value="Genomic_DNA"/>
</dbReference>
<sequence length="654" mass="74146">MLANLTPVAVVKSQDITYIVSENSLKGARASKYSLDLEKIESIYLVNVFSHQHHRKSGRDCKILYAGQWLRCSKDLICQKSFKGSPLIRTFRIEQAGSRRQGSSAVVSTSRGDIILFDRHMDCVVSSKTLFSAVSHVWDPNISKAQQQQKAVPETPEAARRVLDISARIYNGIERPGYEARELWLDYISVPQWSDVLRSNILPIMDGLFKCGNELYKEKRTPERLSSVISVCNSKYFKRVWTAMEFIRSERVRMMISNYTYLPDLDDPAFLGQVFKAWKEEVRQYEKVHDLERKVQMGKNQVPWSLGTLRQAKLLKRMNFAMATALLCKRGCRDRMDFLHALRGIVRVRSFKPNSSDFKMEYYRIAWECLKVGEYSPLLITPFMGAIERRGPGHWSEFGYSDVFTWQLGQEVSPPTLGKYTTLDDSEQRVTLHVEEIGTVSIVGRPEKGSMIQAFSSAAKLALEIDGPDVKDFITALGRTHTGSASTTMEILEEKNEVNRLQGVLNRLYNSPEVPTWPLDGKDNIKWLADVLSFSKLRPGDDQTVLGDNAARFGTIHCRPYDYTVGITCTGCGRMFAHKVGSFVLPTELRNAKAYRIPGLKYLCSEKDGLAILVQGDKIVGRMIWATPACSCRKTEVVTLRMPEFCLPSAFSIN</sequence>
<proteinExistence type="predicted"/>
<evidence type="ECO:0000313" key="2">
    <source>
        <dbReference type="Proteomes" id="UP000573603"/>
    </source>
</evidence>
<name>A0A8H5DNY8_9HYPO</name>